<evidence type="ECO:0000313" key="3">
    <source>
        <dbReference type="EMBL" id="MBP2032843.1"/>
    </source>
</evidence>
<protein>
    <recommendedName>
        <fullName evidence="2">Copper amine oxidase-like N-terminal domain-containing protein</fullName>
    </recommendedName>
</protein>
<dbReference type="InterPro" id="IPR012854">
    <property type="entry name" value="Cu_amine_oxidase-like_N"/>
</dbReference>
<sequence>MMKKTIALLLGAVTIMGMSIPVSAADQNKGKSILISTNKSKYTINNNLSITGKNVNIGNLGVVINSGNVMVPLKITSESLGFKVSTSSDNKIITLDNDKIKTEIKVGVDLYYYESSHAIGCTAPESFGVAPMLVDNVVYVPIKIYNLIFNDPNTIGRFFCETKDGELVYVNNENYTIGSFVESKSNGMSEPIGIPSPIKEFNTIQEAEKSLKFKTVVPKEIASQFKIKFISTISNELFQICYSDGKNDILFRMGQGIDKLDGDYNVYKFNETTQVNGTNVNLKGNNSSLINLATWKINDISYSISVKNGMENDNIIKIIKSTF</sequence>
<feature type="chain" id="PRO_5045170983" description="Copper amine oxidase-like N-terminal domain-containing protein" evidence="1">
    <location>
        <begin position="25"/>
        <end position="323"/>
    </location>
</feature>
<proteinExistence type="predicted"/>
<name>A0ABS4KS33_9CLOT</name>
<gene>
    <name evidence="3" type="ORF">J2Z42_001517</name>
</gene>
<evidence type="ECO:0000313" key="4">
    <source>
        <dbReference type="Proteomes" id="UP001519307"/>
    </source>
</evidence>
<evidence type="ECO:0000256" key="1">
    <source>
        <dbReference type="SAM" id="SignalP"/>
    </source>
</evidence>
<evidence type="ECO:0000259" key="2">
    <source>
        <dbReference type="Pfam" id="PF07833"/>
    </source>
</evidence>
<feature type="domain" description="Copper amine oxidase-like N-terminal" evidence="2">
    <location>
        <begin position="51"/>
        <end position="144"/>
    </location>
</feature>
<comment type="caution">
    <text evidence="3">The sequence shown here is derived from an EMBL/GenBank/DDBJ whole genome shotgun (WGS) entry which is preliminary data.</text>
</comment>
<keyword evidence="4" id="KW-1185">Reference proteome</keyword>
<dbReference type="Proteomes" id="UP001519307">
    <property type="component" value="Unassembled WGS sequence"/>
</dbReference>
<keyword evidence="1" id="KW-0732">Signal</keyword>
<dbReference type="RefSeq" id="WP_342590009.1">
    <property type="nucleotide sequence ID" value="NZ_JAGGLM010000007.1"/>
</dbReference>
<organism evidence="3 4">
    <name type="scientific">Clostridium algifaecis</name>
    <dbReference type="NCBI Taxonomy" id="1472040"/>
    <lineage>
        <taxon>Bacteria</taxon>
        <taxon>Bacillati</taxon>
        <taxon>Bacillota</taxon>
        <taxon>Clostridia</taxon>
        <taxon>Eubacteriales</taxon>
        <taxon>Clostridiaceae</taxon>
        <taxon>Clostridium</taxon>
    </lineage>
</organism>
<dbReference type="Pfam" id="PF07833">
    <property type="entry name" value="Cu_amine_oxidN1"/>
    <property type="match status" value="1"/>
</dbReference>
<dbReference type="InterPro" id="IPR036582">
    <property type="entry name" value="Mao_N_sf"/>
</dbReference>
<reference evidence="3 4" key="1">
    <citation type="submission" date="2021-03" db="EMBL/GenBank/DDBJ databases">
        <title>Genomic Encyclopedia of Type Strains, Phase IV (KMG-IV): sequencing the most valuable type-strain genomes for metagenomic binning, comparative biology and taxonomic classification.</title>
        <authorList>
            <person name="Goeker M."/>
        </authorList>
    </citation>
    <scope>NUCLEOTIDE SEQUENCE [LARGE SCALE GENOMIC DNA]</scope>
    <source>
        <strain evidence="3 4">DSM 28783</strain>
    </source>
</reference>
<dbReference type="EMBL" id="JAGGLM010000007">
    <property type="protein sequence ID" value="MBP2032843.1"/>
    <property type="molecule type" value="Genomic_DNA"/>
</dbReference>
<dbReference type="SUPFAM" id="SSF55383">
    <property type="entry name" value="Copper amine oxidase, domain N"/>
    <property type="match status" value="1"/>
</dbReference>
<accession>A0ABS4KS33</accession>
<feature type="signal peptide" evidence="1">
    <location>
        <begin position="1"/>
        <end position="24"/>
    </location>
</feature>
<dbReference type="Gene3D" id="3.30.457.10">
    <property type="entry name" value="Copper amine oxidase-like, N-terminal domain"/>
    <property type="match status" value="1"/>
</dbReference>